<dbReference type="Gene3D" id="1.10.150.240">
    <property type="entry name" value="Putative phosphatase, domain 2"/>
    <property type="match status" value="1"/>
</dbReference>
<name>A0A5J4Z5X3_PORPP</name>
<dbReference type="Gene3D" id="3.40.50.1000">
    <property type="entry name" value="HAD superfamily/HAD-like"/>
    <property type="match status" value="1"/>
</dbReference>
<dbReference type="SFLD" id="SFLDG01129">
    <property type="entry name" value="C1.5:_HAD__Beta-PGM__Phosphata"/>
    <property type="match status" value="1"/>
</dbReference>
<reference evidence="2" key="1">
    <citation type="journal article" date="2019" name="Nat. Commun.">
        <title>Expansion of phycobilisome linker gene families in mesophilic red algae.</title>
        <authorList>
            <person name="Lee J."/>
            <person name="Kim D."/>
            <person name="Bhattacharya D."/>
            <person name="Yoon H.S."/>
        </authorList>
    </citation>
    <scope>NUCLEOTIDE SEQUENCE [LARGE SCALE GENOMIC DNA]</scope>
    <source>
        <strain evidence="2">CCMP 1328</strain>
    </source>
</reference>
<dbReference type="Pfam" id="PF13419">
    <property type="entry name" value="HAD_2"/>
    <property type="match status" value="1"/>
</dbReference>
<evidence type="ECO:0000313" key="1">
    <source>
        <dbReference type="EMBL" id="KAA8498725.1"/>
    </source>
</evidence>
<sequence>MGAAQTCENEAFRALRECAVCALNEHQVCDSCCAVLKRFDALVFDCDGTLVDSMPMHFESFQEVCREFGLDFSEQRFYELGGVPVDTIFERLGREQGVNIDVQRCVAMKNEVFHRTFIHNVTEIACVTRYARAALQMGIPCGVCSGSERRDVLTELRDTGLLELFADDAIVTREDVKHGKPAPDPYLLAADRLGVSGKQCIAFEDSHGGVSSIMAAHMCPVYVPDLHLYPRRY</sequence>
<dbReference type="NCBIfam" id="TIGR01509">
    <property type="entry name" value="HAD-SF-IA-v3"/>
    <property type="match status" value="1"/>
</dbReference>
<dbReference type="CDD" id="cd07505">
    <property type="entry name" value="HAD_BPGM-like"/>
    <property type="match status" value="1"/>
</dbReference>
<dbReference type="InterPro" id="IPR041492">
    <property type="entry name" value="HAD_2"/>
</dbReference>
<protein>
    <submittedName>
        <fullName evidence="1">Fructose-1-phosphate phosphatase YqaB</fullName>
    </submittedName>
</protein>
<dbReference type="OMA" id="KMRHTLG"/>
<dbReference type="GO" id="GO:0050308">
    <property type="term" value="F:sugar-phosphatase activity"/>
    <property type="evidence" value="ECO:0007669"/>
    <property type="project" value="TreeGrafter"/>
</dbReference>
<proteinExistence type="predicted"/>
<dbReference type="InterPro" id="IPR051806">
    <property type="entry name" value="HAD-like_SPP"/>
</dbReference>
<evidence type="ECO:0000313" key="2">
    <source>
        <dbReference type="Proteomes" id="UP000324585"/>
    </source>
</evidence>
<dbReference type="PANTHER" id="PTHR43481">
    <property type="entry name" value="FRUCTOSE-1-PHOSPHATE PHOSPHATASE"/>
    <property type="match status" value="1"/>
</dbReference>
<dbReference type="AlphaFoldDB" id="A0A5J4Z5X3"/>
<dbReference type="InterPro" id="IPR006439">
    <property type="entry name" value="HAD-SF_hydro_IA"/>
</dbReference>
<dbReference type="SFLD" id="SFLDS00003">
    <property type="entry name" value="Haloacid_Dehalogenase"/>
    <property type="match status" value="1"/>
</dbReference>
<dbReference type="OrthoDB" id="40579at2759"/>
<dbReference type="PANTHER" id="PTHR43481:SF4">
    <property type="entry name" value="GLYCEROL-1-PHOSPHATE PHOSPHOHYDROLASE 1-RELATED"/>
    <property type="match status" value="1"/>
</dbReference>
<dbReference type="EMBL" id="VRMN01000001">
    <property type="protein sequence ID" value="KAA8498725.1"/>
    <property type="molecule type" value="Genomic_DNA"/>
</dbReference>
<accession>A0A5J4Z5X3</accession>
<dbReference type="Proteomes" id="UP000324585">
    <property type="component" value="Unassembled WGS sequence"/>
</dbReference>
<gene>
    <name evidence="1" type="ORF">FVE85_6310</name>
</gene>
<comment type="caution">
    <text evidence="1">The sequence shown here is derived from an EMBL/GenBank/DDBJ whole genome shotgun (WGS) entry which is preliminary data.</text>
</comment>
<dbReference type="InterPro" id="IPR023198">
    <property type="entry name" value="PGP-like_dom2"/>
</dbReference>
<organism evidence="1 2">
    <name type="scientific">Porphyridium purpureum</name>
    <name type="common">Red alga</name>
    <name type="synonym">Porphyridium cruentum</name>
    <dbReference type="NCBI Taxonomy" id="35688"/>
    <lineage>
        <taxon>Eukaryota</taxon>
        <taxon>Rhodophyta</taxon>
        <taxon>Bangiophyceae</taxon>
        <taxon>Porphyridiales</taxon>
        <taxon>Porphyridiaceae</taxon>
        <taxon>Porphyridium</taxon>
    </lineage>
</organism>
<dbReference type="InterPro" id="IPR023214">
    <property type="entry name" value="HAD_sf"/>
</dbReference>
<keyword evidence="2" id="KW-1185">Reference proteome</keyword>
<dbReference type="InterPro" id="IPR036412">
    <property type="entry name" value="HAD-like_sf"/>
</dbReference>
<dbReference type="SUPFAM" id="SSF56784">
    <property type="entry name" value="HAD-like"/>
    <property type="match status" value="1"/>
</dbReference>